<gene>
    <name evidence="1" type="ORF">EPICR_70130</name>
</gene>
<dbReference type="AlphaFoldDB" id="A0A484HNZ0"/>
<reference evidence="1" key="1">
    <citation type="submission" date="2019-01" db="EMBL/GenBank/DDBJ databases">
        <authorList>
            <consortium name="Genoscope - CEA"/>
            <person name="William W."/>
        </authorList>
    </citation>
    <scope>NUCLEOTIDE SEQUENCE</scope>
    <source>
        <strain evidence="1">CR-1</strain>
    </source>
</reference>
<accession>A0A484HNZ0</accession>
<sequence>MKKNKKGREHVNKQFNRVAMTPEGNVSIMGLYALVDYVHFKGDGTHPIEDYDGQKWGLMQVLLEMPDDDRKDPRESFAEAAKSILRKRVEKAPVDKKEREKRWFRVLWEPRINTYNY</sequence>
<proteinExistence type="predicted"/>
<protein>
    <submittedName>
        <fullName evidence="1">Uncharacterized protein</fullName>
    </submittedName>
</protein>
<dbReference type="EMBL" id="CAACVI010000050">
    <property type="protein sequence ID" value="VEN75288.1"/>
    <property type="molecule type" value="Genomic_DNA"/>
</dbReference>
<evidence type="ECO:0000313" key="1">
    <source>
        <dbReference type="EMBL" id="VEN75288.1"/>
    </source>
</evidence>
<name>A0A484HNZ0_9BACT</name>
<organism evidence="1">
    <name type="scientific">uncultured Desulfobacteraceae bacterium</name>
    <dbReference type="NCBI Taxonomy" id="218296"/>
    <lineage>
        <taxon>Bacteria</taxon>
        <taxon>Pseudomonadati</taxon>
        <taxon>Thermodesulfobacteriota</taxon>
        <taxon>Desulfobacteria</taxon>
        <taxon>Desulfobacterales</taxon>
        <taxon>Desulfobacteraceae</taxon>
        <taxon>environmental samples</taxon>
    </lineage>
</organism>